<dbReference type="AlphaFoldDB" id="A0A151IT38"/>
<evidence type="ECO:0000259" key="2">
    <source>
        <dbReference type="Pfam" id="PF03981"/>
    </source>
</evidence>
<dbReference type="Pfam" id="PF21788">
    <property type="entry name" value="TNP-like_GBD"/>
    <property type="match status" value="1"/>
</dbReference>
<dbReference type="InterPro" id="IPR007129">
    <property type="entry name" value="Ubiqinol_cyt_c_chaperone_CPB3"/>
</dbReference>
<name>A0A151IT38_9HYME</name>
<dbReference type="PANTHER" id="PTHR12184:SF1">
    <property type="entry name" value="UBIQUINOL-CYTOCHROME-C REDUCTASE COMPLEX ASSEMBLY FACTOR 1"/>
    <property type="match status" value="1"/>
</dbReference>
<dbReference type="GO" id="GO:0034551">
    <property type="term" value="P:mitochondrial respiratory chain complex III assembly"/>
    <property type="evidence" value="ECO:0007669"/>
    <property type="project" value="TreeGrafter"/>
</dbReference>
<organism evidence="5 6">
    <name type="scientific">Trachymyrmex cornetzi</name>
    <dbReference type="NCBI Taxonomy" id="471704"/>
    <lineage>
        <taxon>Eukaryota</taxon>
        <taxon>Metazoa</taxon>
        <taxon>Ecdysozoa</taxon>
        <taxon>Arthropoda</taxon>
        <taxon>Hexapoda</taxon>
        <taxon>Insecta</taxon>
        <taxon>Pterygota</taxon>
        <taxon>Neoptera</taxon>
        <taxon>Endopterygota</taxon>
        <taxon>Hymenoptera</taxon>
        <taxon>Apocrita</taxon>
        <taxon>Aculeata</taxon>
        <taxon>Formicoidea</taxon>
        <taxon>Formicidae</taxon>
        <taxon>Myrmicinae</taxon>
        <taxon>Trachymyrmex</taxon>
    </lineage>
</organism>
<feature type="domain" description="Transposable element P transposase-like GTP-binding insertion" evidence="4">
    <location>
        <begin position="183"/>
        <end position="271"/>
    </location>
</feature>
<feature type="domain" description="Transposable element P transposase-like RNase H" evidence="3">
    <location>
        <begin position="17"/>
        <end position="149"/>
    </location>
</feature>
<feature type="domain" description="Ubiquinol-cytochrome c chaperone" evidence="2">
    <location>
        <begin position="438"/>
        <end position="561"/>
    </location>
</feature>
<dbReference type="Pfam" id="PF21787">
    <property type="entry name" value="TNP-like_RNaseH_N"/>
    <property type="match status" value="1"/>
</dbReference>
<gene>
    <name evidence="5" type="ORF">ALC57_17697</name>
</gene>
<dbReference type="STRING" id="471704.A0A151IT38"/>
<dbReference type="Pfam" id="PF03981">
    <property type="entry name" value="Ubiq_cyt_C_chap"/>
    <property type="match status" value="1"/>
</dbReference>
<accession>A0A151IT38</accession>
<dbReference type="InterPro" id="IPR048366">
    <property type="entry name" value="TNP-like_GBD"/>
</dbReference>
<keyword evidence="6" id="KW-1185">Reference proteome</keyword>
<dbReference type="EMBL" id="KQ981033">
    <property type="protein sequence ID" value="KYN10169.1"/>
    <property type="molecule type" value="Genomic_DNA"/>
</dbReference>
<dbReference type="Proteomes" id="UP000078492">
    <property type="component" value="Unassembled WGS sequence"/>
</dbReference>
<protein>
    <submittedName>
        <fullName evidence="5">Ubiquinol-cytochrome c reductase complex chaperone CBP3 like protein</fullName>
    </submittedName>
</protein>
<reference evidence="5 6" key="1">
    <citation type="submission" date="2015-09" db="EMBL/GenBank/DDBJ databases">
        <title>Trachymyrmex cornetzi WGS genome.</title>
        <authorList>
            <person name="Nygaard S."/>
            <person name="Hu H."/>
            <person name="Boomsma J."/>
            <person name="Zhang G."/>
        </authorList>
    </citation>
    <scope>NUCLEOTIDE SEQUENCE [LARGE SCALE GENOMIC DNA]</scope>
    <source>
        <strain evidence="5">Tcor2-1</strain>
        <tissue evidence="5">Whole body</tissue>
    </source>
</reference>
<feature type="non-terminal residue" evidence="5">
    <location>
        <position position="1"/>
    </location>
</feature>
<dbReference type="PANTHER" id="PTHR12184">
    <property type="entry name" value="UBIQUINOL-CYTOCHROME C REDUCTASE COMPLEX ASSEMBLY FACTOR 1 FAMILY MEMBER"/>
    <property type="match status" value="1"/>
</dbReference>
<sequence>LPNLSSIRNWTMSVNAKPGFLTEVFDAIVKFPDSYKNCNLVLDSLVIRKELLWDSSSRTFVGTCDYGNGLTLEDPDVLATDLLIFLLVELGGKWKWPIAYFLVNKSTNANIQSELIRTALVKCSSVGVKTWSVTCDDAVVNYSTLNMLGTDLHKKHYDNMKPTFKHPSSDCKVYFVPDACHNLNILQQNMSLKIANKIASAHIEWSSVADALEFVQSSNIEGFSDCTETINPNSTRRTQDYPEYDKFIRIIDRLFDFLNSRNPFGKGYKKPLYLDNIPYLELSSVFELKWIRRRSPLNTTEYNDDNTDYNKNNIEHNNDSIEHNDDNINFYNICDSINKHFQNALLLNQRVTQIHRDFGTIRLLSVISKTQPPMPRDVHTVSEHCTSTVETLQPKMGFFARILKKTGILDVQKYRNMDMGYEVYEHLIGQVDYPFFFKHFNMPDTFFAWFLVTELHVWMIMIRYMADEKDGKAIRNYTVAAMWQDTQARIENLGLIKTKLKNKQLQEISHQFNAAIIGYDEGIQSDDKVLAGALWRRFFQLECNNPEHIETLLIYVRKQVNL</sequence>
<proteinExistence type="inferred from homology"/>
<evidence type="ECO:0000259" key="4">
    <source>
        <dbReference type="Pfam" id="PF21788"/>
    </source>
</evidence>
<comment type="similarity">
    <text evidence="1">Belongs to the CBP3 family.</text>
</comment>
<evidence type="ECO:0000313" key="6">
    <source>
        <dbReference type="Proteomes" id="UP000078492"/>
    </source>
</evidence>
<evidence type="ECO:0000256" key="1">
    <source>
        <dbReference type="ARBA" id="ARBA00006407"/>
    </source>
</evidence>
<evidence type="ECO:0000259" key="3">
    <source>
        <dbReference type="Pfam" id="PF21787"/>
    </source>
</evidence>
<dbReference type="InterPro" id="IPR048365">
    <property type="entry name" value="TNP-like_RNaseH_N"/>
</dbReference>
<dbReference type="InterPro" id="IPR021150">
    <property type="entry name" value="Ubiq_cyt_c_chap"/>
</dbReference>
<dbReference type="GO" id="GO:0005739">
    <property type="term" value="C:mitochondrion"/>
    <property type="evidence" value="ECO:0007669"/>
    <property type="project" value="TreeGrafter"/>
</dbReference>
<evidence type="ECO:0000313" key="5">
    <source>
        <dbReference type="EMBL" id="KYN10169.1"/>
    </source>
</evidence>